<feature type="transmembrane region" description="Helical" evidence="1">
    <location>
        <begin position="21"/>
        <end position="40"/>
    </location>
</feature>
<evidence type="ECO:0000313" key="4">
    <source>
        <dbReference type="Proteomes" id="UP000183315"/>
    </source>
</evidence>
<evidence type="ECO:0000256" key="1">
    <source>
        <dbReference type="SAM" id="Phobius"/>
    </source>
</evidence>
<feature type="domain" description="2TM" evidence="2">
    <location>
        <begin position="10"/>
        <end position="70"/>
    </location>
</feature>
<reference evidence="4" key="1">
    <citation type="submission" date="2016-10" db="EMBL/GenBank/DDBJ databases">
        <authorList>
            <person name="Varghese N."/>
        </authorList>
    </citation>
    <scope>NUCLEOTIDE SEQUENCE [LARGE SCALE GENOMIC DNA]</scope>
    <source>
        <strain evidence="4">DSM 24868</strain>
    </source>
</reference>
<dbReference type="OrthoDB" id="5145586at2"/>
<dbReference type="Proteomes" id="UP000183315">
    <property type="component" value="Unassembled WGS sequence"/>
</dbReference>
<keyword evidence="1" id="KW-0812">Transmembrane</keyword>
<dbReference type="RefSeq" id="WP_042215080.1">
    <property type="nucleotide sequence ID" value="NZ_BBLU01000008.1"/>
</dbReference>
<keyword evidence="1" id="KW-1133">Transmembrane helix</keyword>
<dbReference type="EMBL" id="FNZI01000003">
    <property type="protein sequence ID" value="SEJ34227.1"/>
    <property type="molecule type" value="Genomic_DNA"/>
</dbReference>
<dbReference type="InterPro" id="IPR025698">
    <property type="entry name" value="2TM_dom"/>
</dbReference>
<sequence length="98" mass="11077">MTSDDALRREAKRRVEARNGFYWFLVVCLILWSMFTFIWWSNGGGYFWPAWPMLGMGIGLAFTAAAAFLPGAGRPSEDRIEREYRKLKGSMGDGGESS</sequence>
<accession>A0A1H6Y5B9</accession>
<evidence type="ECO:0000313" key="3">
    <source>
        <dbReference type="EMBL" id="SEJ34227.1"/>
    </source>
</evidence>
<evidence type="ECO:0000259" key="2">
    <source>
        <dbReference type="Pfam" id="PF13239"/>
    </source>
</evidence>
<name>A0A1H6Y5B9_9MICO</name>
<gene>
    <name evidence="3" type="ORF">SAMN05421637_1483</name>
</gene>
<keyword evidence="4" id="KW-1185">Reference proteome</keyword>
<organism evidence="3 4">
    <name type="scientific">Demequina mangrovi</name>
    <dbReference type="NCBI Taxonomy" id="1043493"/>
    <lineage>
        <taxon>Bacteria</taxon>
        <taxon>Bacillati</taxon>
        <taxon>Actinomycetota</taxon>
        <taxon>Actinomycetes</taxon>
        <taxon>Micrococcales</taxon>
        <taxon>Demequinaceae</taxon>
        <taxon>Demequina</taxon>
    </lineage>
</organism>
<keyword evidence="1" id="KW-0472">Membrane</keyword>
<protein>
    <submittedName>
        <fullName evidence="3">2TM domain-containing protein</fullName>
    </submittedName>
</protein>
<dbReference type="Pfam" id="PF13239">
    <property type="entry name" value="2TM"/>
    <property type="match status" value="1"/>
</dbReference>
<feature type="transmembrane region" description="Helical" evidence="1">
    <location>
        <begin position="46"/>
        <end position="69"/>
    </location>
</feature>
<proteinExistence type="predicted"/>
<dbReference type="STRING" id="1043493.SAMN05421637_1483"/>
<dbReference type="AlphaFoldDB" id="A0A1H6Y5B9"/>